<name>A0A0C3C105_PILCF</name>
<dbReference type="EMBL" id="KN832991">
    <property type="protein sequence ID" value="KIM83257.1"/>
    <property type="molecule type" value="Genomic_DNA"/>
</dbReference>
<reference evidence="3 4" key="1">
    <citation type="submission" date="2014-04" db="EMBL/GenBank/DDBJ databases">
        <authorList>
            <consortium name="DOE Joint Genome Institute"/>
            <person name="Kuo A."/>
            <person name="Tarkka M."/>
            <person name="Buscot F."/>
            <person name="Kohler A."/>
            <person name="Nagy L.G."/>
            <person name="Floudas D."/>
            <person name="Copeland A."/>
            <person name="Barry K.W."/>
            <person name="Cichocki N."/>
            <person name="Veneault-Fourrey C."/>
            <person name="LaButti K."/>
            <person name="Lindquist E.A."/>
            <person name="Lipzen A."/>
            <person name="Lundell T."/>
            <person name="Morin E."/>
            <person name="Murat C."/>
            <person name="Sun H."/>
            <person name="Tunlid A."/>
            <person name="Henrissat B."/>
            <person name="Grigoriev I.V."/>
            <person name="Hibbett D.S."/>
            <person name="Martin F."/>
            <person name="Nordberg H.P."/>
            <person name="Cantor M.N."/>
            <person name="Hua S.X."/>
        </authorList>
    </citation>
    <scope>NUCLEOTIDE SEQUENCE [LARGE SCALE GENOMIC DNA]</scope>
    <source>
        <strain evidence="3 4">F 1598</strain>
    </source>
</reference>
<evidence type="ECO:0000256" key="2">
    <source>
        <dbReference type="SAM" id="SignalP"/>
    </source>
</evidence>
<dbReference type="OrthoDB" id="121380at2759"/>
<dbReference type="AlphaFoldDB" id="A0A0C3C105"/>
<dbReference type="HOGENOM" id="CLU_027719_1_0_1"/>
<dbReference type="PANTHER" id="PTHR34315">
    <property type="match status" value="1"/>
</dbReference>
<evidence type="ECO:0008006" key="5">
    <source>
        <dbReference type="Google" id="ProtNLM"/>
    </source>
</evidence>
<dbReference type="GO" id="GO:0005506">
    <property type="term" value="F:iron ion binding"/>
    <property type="evidence" value="ECO:0007669"/>
    <property type="project" value="InterPro"/>
</dbReference>
<gene>
    <name evidence="3" type="ORF">PILCRDRAFT_819495</name>
</gene>
<dbReference type="Gene3D" id="2.60.130.10">
    <property type="entry name" value="Aromatic compound dioxygenase"/>
    <property type="match status" value="1"/>
</dbReference>
<reference evidence="4" key="2">
    <citation type="submission" date="2015-01" db="EMBL/GenBank/DDBJ databases">
        <title>Evolutionary Origins and Diversification of the Mycorrhizal Mutualists.</title>
        <authorList>
            <consortium name="DOE Joint Genome Institute"/>
            <consortium name="Mycorrhizal Genomics Consortium"/>
            <person name="Kohler A."/>
            <person name="Kuo A."/>
            <person name="Nagy L.G."/>
            <person name="Floudas D."/>
            <person name="Copeland A."/>
            <person name="Barry K.W."/>
            <person name="Cichocki N."/>
            <person name="Veneault-Fourrey C."/>
            <person name="LaButti K."/>
            <person name="Lindquist E.A."/>
            <person name="Lipzen A."/>
            <person name="Lundell T."/>
            <person name="Morin E."/>
            <person name="Murat C."/>
            <person name="Riley R."/>
            <person name="Ohm R."/>
            <person name="Sun H."/>
            <person name="Tunlid A."/>
            <person name="Henrissat B."/>
            <person name="Grigoriev I.V."/>
            <person name="Hibbett D.S."/>
            <person name="Martin F."/>
        </authorList>
    </citation>
    <scope>NUCLEOTIDE SEQUENCE [LARGE SCALE GENOMIC DNA]</scope>
    <source>
        <strain evidence="4">F 1598</strain>
    </source>
</reference>
<dbReference type="InParanoid" id="A0A0C3C105"/>
<dbReference type="CDD" id="cd03457">
    <property type="entry name" value="intradiol_dioxygenase_like"/>
    <property type="match status" value="1"/>
</dbReference>
<feature type="signal peptide" evidence="2">
    <location>
        <begin position="1"/>
        <end position="19"/>
    </location>
</feature>
<protein>
    <recommendedName>
        <fullName evidence="5">Intradiol ring-cleavage dioxygenases domain-containing protein</fullName>
    </recommendedName>
</protein>
<evidence type="ECO:0000256" key="1">
    <source>
        <dbReference type="SAM" id="MobiDB-lite"/>
    </source>
</evidence>
<dbReference type="PANTHER" id="PTHR34315:SF4">
    <property type="entry name" value="INTRADIOL RING-CLEAVAGE DIOXYGENASES DOMAIN-CONTAINING PROTEIN"/>
    <property type="match status" value="1"/>
</dbReference>
<dbReference type="InterPro" id="IPR015889">
    <property type="entry name" value="Intradiol_dOase_core"/>
</dbReference>
<feature type="region of interest" description="Disordered" evidence="1">
    <location>
        <begin position="181"/>
        <end position="225"/>
    </location>
</feature>
<keyword evidence="2" id="KW-0732">Signal</keyword>
<dbReference type="SUPFAM" id="SSF49482">
    <property type="entry name" value="Aromatic compound dioxygenase"/>
    <property type="match status" value="1"/>
</dbReference>
<sequence length="418" mass="45429">MRVSAFVQFSILPLALVSAHPGEVHGRMSPSELAHRQSSAHRRHAEARNCAPQVAAYQSQRKAKRNALRKREISGSHAGLFSAVTSMISGAVSRLPSKTGSASPPRITNIQNFTCVTAPEVTEGPYYINNEFVRHDLTEEQSGIKLVLDIGVLDTISCEPLDNVLVELWSANATGVYGSYGTTLSNRPGPSPGGPPRRGPPGRGGGGPRGSPPMTRNETFLRGGWQTNENGIVELTTIFPGFYAGRAPHIHTMVHKDWVMSENGTLVSHSGTVVHNGQFFFHEKWNDMIYAERPYTDNKNRRTLNKDDHILSEENADGNNAFLELELLGESLADGILGYITMGVNSSASYDIHNTNYLKPSALDTEVTGNQEPFSVFATALATLEVVCASVLSTASSIHYGAQKAWIMAVVSARRVLF</sequence>
<feature type="compositionally biased region" description="Pro residues" evidence="1">
    <location>
        <begin position="189"/>
        <end position="199"/>
    </location>
</feature>
<accession>A0A0C3C105</accession>
<dbReference type="Proteomes" id="UP000054166">
    <property type="component" value="Unassembled WGS sequence"/>
</dbReference>
<proteinExistence type="predicted"/>
<evidence type="ECO:0000313" key="3">
    <source>
        <dbReference type="EMBL" id="KIM83257.1"/>
    </source>
</evidence>
<dbReference type="STRING" id="765440.A0A0C3C105"/>
<feature type="chain" id="PRO_5002172923" description="Intradiol ring-cleavage dioxygenases domain-containing protein" evidence="2">
    <location>
        <begin position="20"/>
        <end position="418"/>
    </location>
</feature>
<organism evidence="3 4">
    <name type="scientific">Piloderma croceum (strain F 1598)</name>
    <dbReference type="NCBI Taxonomy" id="765440"/>
    <lineage>
        <taxon>Eukaryota</taxon>
        <taxon>Fungi</taxon>
        <taxon>Dikarya</taxon>
        <taxon>Basidiomycota</taxon>
        <taxon>Agaricomycotina</taxon>
        <taxon>Agaricomycetes</taxon>
        <taxon>Agaricomycetidae</taxon>
        <taxon>Atheliales</taxon>
        <taxon>Atheliaceae</taxon>
        <taxon>Piloderma</taxon>
    </lineage>
</organism>
<dbReference type="GO" id="GO:0016702">
    <property type="term" value="F:oxidoreductase activity, acting on single donors with incorporation of molecular oxygen, incorporation of two atoms of oxygen"/>
    <property type="evidence" value="ECO:0007669"/>
    <property type="project" value="InterPro"/>
</dbReference>
<feature type="region of interest" description="Disordered" evidence="1">
    <location>
        <begin position="23"/>
        <end position="48"/>
    </location>
</feature>
<evidence type="ECO:0000313" key="4">
    <source>
        <dbReference type="Proteomes" id="UP000054166"/>
    </source>
</evidence>
<keyword evidence="4" id="KW-1185">Reference proteome</keyword>